<dbReference type="Pfam" id="PF23359">
    <property type="entry name" value="Lsr2_DNA-bd"/>
    <property type="match status" value="1"/>
</dbReference>
<dbReference type="RefSeq" id="WP_145860532.1">
    <property type="nucleotide sequence ID" value="NZ_RPFW01000008.1"/>
</dbReference>
<dbReference type="InterPro" id="IPR042261">
    <property type="entry name" value="Lsr2-like_dimerization"/>
</dbReference>
<dbReference type="OrthoDB" id="4113332at2"/>
<evidence type="ECO:0000256" key="1">
    <source>
        <dbReference type="ARBA" id="ARBA00023125"/>
    </source>
</evidence>
<reference evidence="5 6" key="1">
    <citation type="submission" date="2018-11" db="EMBL/GenBank/DDBJ databases">
        <title>Trebonia kvetii gen.nov., sp.nov., a novel acidophilic actinobacterium, and proposal of the new actinobacterial family Treboniaceae fam. nov.</title>
        <authorList>
            <person name="Rapoport D."/>
            <person name="Sagova-Mareckova M."/>
            <person name="Sedlacek I."/>
            <person name="Provaznik J."/>
            <person name="Kralova S."/>
            <person name="Pavlinic D."/>
            <person name="Benes V."/>
            <person name="Kopecky J."/>
        </authorList>
    </citation>
    <scope>NUCLEOTIDE SEQUENCE [LARGE SCALE GENOMIC DNA]</scope>
    <source>
        <strain evidence="5 6">15Tr583</strain>
    </source>
</reference>
<dbReference type="Gene3D" id="4.10.320.10">
    <property type="entry name" value="E3-binding domain"/>
    <property type="match status" value="1"/>
</dbReference>
<evidence type="ECO:0000313" key="5">
    <source>
        <dbReference type="EMBL" id="TVZ00789.1"/>
    </source>
</evidence>
<evidence type="ECO:0000259" key="3">
    <source>
        <dbReference type="Pfam" id="PF11774"/>
    </source>
</evidence>
<evidence type="ECO:0000259" key="4">
    <source>
        <dbReference type="Pfam" id="PF23359"/>
    </source>
</evidence>
<keyword evidence="6" id="KW-1185">Reference proteome</keyword>
<sequence>MAQKITTLFIDDIDGGAAQGTVRFALDGTEYEIDLNEKHSEELRSALGKYVSHARKVGGGARRGGRAAGRAGRGAGSALNTTEIRNWARENGFDIKDRGRVPAELVAKYQAATGK</sequence>
<dbReference type="AlphaFoldDB" id="A0A6P2BNZ1"/>
<comment type="caution">
    <text evidence="5">The sequence shown here is derived from an EMBL/GenBank/DDBJ whole genome shotgun (WGS) entry which is preliminary data.</text>
</comment>
<dbReference type="EMBL" id="RPFW01000008">
    <property type="protein sequence ID" value="TVZ00789.1"/>
    <property type="molecule type" value="Genomic_DNA"/>
</dbReference>
<feature type="domain" description="Lsr2 dimerization" evidence="3">
    <location>
        <begin position="1"/>
        <end position="58"/>
    </location>
</feature>
<dbReference type="Gene3D" id="3.30.60.230">
    <property type="entry name" value="Lsr2, dimerization domain"/>
    <property type="match status" value="1"/>
</dbReference>
<evidence type="ECO:0000256" key="2">
    <source>
        <dbReference type="SAM" id="MobiDB-lite"/>
    </source>
</evidence>
<dbReference type="InterPro" id="IPR036625">
    <property type="entry name" value="E3-bd_dom_sf"/>
</dbReference>
<gene>
    <name evidence="5" type="ORF">EAS64_36155</name>
</gene>
<dbReference type="InterPro" id="IPR024412">
    <property type="entry name" value="Lsr2_dim_dom"/>
</dbReference>
<dbReference type="GO" id="GO:0003677">
    <property type="term" value="F:DNA binding"/>
    <property type="evidence" value="ECO:0007669"/>
    <property type="project" value="UniProtKB-KW"/>
</dbReference>
<dbReference type="GO" id="GO:0016746">
    <property type="term" value="F:acyltransferase activity"/>
    <property type="evidence" value="ECO:0007669"/>
    <property type="project" value="InterPro"/>
</dbReference>
<accession>A0A6P2BNZ1</accession>
<name>A0A6P2BNZ1_9ACTN</name>
<keyword evidence="1" id="KW-0238">DNA-binding</keyword>
<feature type="region of interest" description="Disordered" evidence="2">
    <location>
        <begin position="57"/>
        <end position="76"/>
    </location>
</feature>
<proteinExistence type="predicted"/>
<evidence type="ECO:0000313" key="6">
    <source>
        <dbReference type="Proteomes" id="UP000460272"/>
    </source>
</evidence>
<dbReference type="Pfam" id="PF11774">
    <property type="entry name" value="Lsr2"/>
    <property type="match status" value="1"/>
</dbReference>
<protein>
    <submittedName>
        <fullName evidence="5">Lsr2 family protein</fullName>
    </submittedName>
</protein>
<organism evidence="5 6">
    <name type="scientific">Trebonia kvetii</name>
    <dbReference type="NCBI Taxonomy" id="2480626"/>
    <lineage>
        <taxon>Bacteria</taxon>
        <taxon>Bacillati</taxon>
        <taxon>Actinomycetota</taxon>
        <taxon>Actinomycetes</taxon>
        <taxon>Streptosporangiales</taxon>
        <taxon>Treboniaceae</taxon>
        <taxon>Trebonia</taxon>
    </lineage>
</organism>
<dbReference type="Proteomes" id="UP000460272">
    <property type="component" value="Unassembled WGS sequence"/>
</dbReference>
<dbReference type="InterPro" id="IPR055370">
    <property type="entry name" value="Lsr2_DNA-bd"/>
</dbReference>
<feature type="domain" description="Lsr2 DNA-binding" evidence="4">
    <location>
        <begin position="80"/>
        <end position="112"/>
    </location>
</feature>